<dbReference type="GO" id="GO:0006488">
    <property type="term" value="P:dolichol-linked oligosaccharide biosynthetic process"/>
    <property type="evidence" value="ECO:0007669"/>
    <property type="project" value="UniProtKB-UniRule"/>
</dbReference>
<feature type="transmembrane region" description="Helical" evidence="14">
    <location>
        <begin position="382"/>
        <end position="403"/>
    </location>
</feature>
<feature type="transmembrane region" description="Helical" evidence="14">
    <location>
        <begin position="235"/>
        <end position="258"/>
    </location>
</feature>
<evidence type="ECO:0000313" key="15">
    <source>
        <dbReference type="EMBL" id="CAD7696204.1"/>
    </source>
</evidence>
<keyword evidence="10 14" id="KW-1133">Transmembrane helix</keyword>
<organism evidence="15 16">
    <name type="scientific">Ostreobium quekettii</name>
    <dbReference type="NCBI Taxonomy" id="121088"/>
    <lineage>
        <taxon>Eukaryota</taxon>
        <taxon>Viridiplantae</taxon>
        <taxon>Chlorophyta</taxon>
        <taxon>core chlorophytes</taxon>
        <taxon>Ulvophyceae</taxon>
        <taxon>TCBD clade</taxon>
        <taxon>Bryopsidales</taxon>
        <taxon>Ostreobineae</taxon>
        <taxon>Ostreobiaceae</taxon>
        <taxon>Ostreobium</taxon>
    </lineage>
</organism>
<feature type="transmembrane region" description="Helical" evidence="14">
    <location>
        <begin position="62"/>
        <end position="83"/>
    </location>
</feature>
<evidence type="ECO:0000256" key="1">
    <source>
        <dbReference type="ARBA" id="ARBA00004477"/>
    </source>
</evidence>
<comment type="function">
    <text evidence="12">Dol-P-Glc:Glc(2)Man(9)GlcNAc(2)-PP-Dol alpha-1,2-glucosyltransferase that operates in the biosynthetic pathway of dolichol-linked oligosaccharides, the glycan precursors employed in protein asparagine (N)-glycosylation. The assembly of dolichol-linked oligosaccharides begins on the cytosolic side of the endoplasmic reticulum membrane and finishes in its lumen. The sequential addition of sugars to dolichol pyrophosphate produces dolichol-linked oligosaccharides containing fourteen sugars, including two GlcNAcs, nine mannoses and three glucoses. Once assembled, the oligosaccharide is transferred from the lipid to nascent proteins by oligosaccharyltransferases. In the lumen of the endoplasmic reticulum, adds the third and last glucose residue from dolichyl phosphate glucose (Dol-P-Glc) onto the lipid-linked oligosaccharide intermediate Glc(2)Man(9)GlcNAc(2)-PP-Dol to produce Glc(3)Man(9)GlcNAc(2)-PP-Dol.</text>
</comment>
<dbReference type="GO" id="GO:0106073">
    <property type="term" value="F:dolichyl pyrophosphate Glc2Man9GlcNAc2 alpha-1,2-glucosyltransferase activity"/>
    <property type="evidence" value="ECO:0007669"/>
    <property type="project" value="UniProtKB-UniRule"/>
</dbReference>
<keyword evidence="6 14" id="KW-0328">Glycosyltransferase</keyword>
<dbReference type="GO" id="GO:0005789">
    <property type="term" value="C:endoplasmic reticulum membrane"/>
    <property type="evidence" value="ECO:0007669"/>
    <property type="project" value="UniProtKB-SubCell"/>
</dbReference>
<evidence type="ECO:0000256" key="3">
    <source>
        <dbReference type="ARBA" id="ARBA00010600"/>
    </source>
</evidence>
<keyword evidence="11 14" id="KW-0472">Membrane</keyword>
<comment type="similarity">
    <text evidence="3 14">Belongs to the ALG10 glucosyltransferase family.</text>
</comment>
<keyword evidence="16" id="KW-1185">Reference proteome</keyword>
<evidence type="ECO:0000256" key="4">
    <source>
        <dbReference type="ARBA" id="ARBA00011967"/>
    </source>
</evidence>
<comment type="catalytic activity">
    <reaction evidence="13">
        <text>an alpha-D-Glc-(1-&gt;3)-alpha-D-Glc-(1-&gt;3)-alpha-D-Man-(1-&gt;2)-alpha-D-Man-(1-&gt;2)-alpha-D-Man-(1-&gt;3)-[alpha-D-Man-(1-&gt;2)-alpha-D-Man-(1-&gt;3)-[alpha-D-Man-(1-&gt;2)-alpha-D-Man-(1-&gt;6)]-alpha-D-Man-(1-&gt;6)]-beta-D-Man-(1-&gt;4)-beta-D-GlcNAc-(1-&gt;4)-alpha-D-GlcNAc-diphospho-di-trans,poly-cis-dolichol + a di-trans,poly-cis-dolichyl beta-D-glucosyl phosphate = a alpha-D-Glc-(1-&gt;2)-alpha-D-Glc-(1-&gt;3)-alpha-D-Glc-(1-&gt;3)-alpha-D-Man-(1-&gt;2)-alpha-D-Man-(1-&gt;2)-alpha-D-Man-(1-&gt;3)-[alpha-D-Man-(1-&gt;2)-alpha-D-Man-(1-&gt;3)-[alpha-D-Man-(1-&gt;2)-alpha-D-Man-(1-&gt;6)]-alpha-D-Man-(1-&gt;6)]-beta-D-Man-(1-&gt;4)-beta-D-GlcNAc-(1-&gt;4)-alpha-D-GlcNAc-diphospho-di-trans,poly-cis-dolichol + a di-trans,poly-cis-dolichyl phosphate + H(+)</text>
        <dbReference type="Rhea" id="RHEA:29543"/>
        <dbReference type="Rhea" id="RHEA-COMP:19498"/>
        <dbReference type="Rhea" id="RHEA-COMP:19502"/>
        <dbReference type="Rhea" id="RHEA-COMP:19512"/>
        <dbReference type="Rhea" id="RHEA-COMP:19522"/>
        <dbReference type="ChEBI" id="CHEBI:15378"/>
        <dbReference type="ChEBI" id="CHEBI:57525"/>
        <dbReference type="ChEBI" id="CHEBI:57683"/>
        <dbReference type="ChEBI" id="CHEBI:132522"/>
        <dbReference type="ChEBI" id="CHEBI:132523"/>
        <dbReference type="EC" id="2.4.1.256"/>
    </reaction>
    <physiologicalReaction direction="left-to-right" evidence="13">
        <dbReference type="Rhea" id="RHEA:29544"/>
    </physiologicalReaction>
</comment>
<sequence length="458" mass="51029">MVEAWRIFSVAGPVLVAAIGHLVSGTVREGYMDEIFHIPQTQRYCAGEFWAWDPKITTLPGFHLLGAAWGSSLGYFLGSLGILSEEGPCSTTLLRAMNSALLIANARLLYLIHAKVQTHNHKGAQKDEHHSFLLSMCLTFFPLHFFYGFLYYTDVPSLTFILACLLATLHSRHWLAGLAGASAVAVRQTNVVWVSFILYVGILDRLRCGQGELGLAPLVELAKHACRQKWMLLQVFFPLLLVPSCFVLFVVINGGIVVGDRDAHKPVLHLAQLGYFFLFAVGGLSPALLDWRKLHGGLRRLVSSTMMCRLALGVVLSVVCTTLVRGTFAHPYLLADNRHYTFYLWRRVLQYVHVRMALVPVCGLGMLLLLESLLERCSPLWVVGYLGCTAATLVPAGLLEFRYFVVPFILAALHMPSPSRGSIFALASLFIAVDAATLYMFLYRPFYWPDGSTARFMW</sequence>
<dbReference type="PANTHER" id="PTHR12989">
    <property type="entry name" value="ALPHA-1,2-GLUCOSYLTRANSFERASE ALG10"/>
    <property type="match status" value="1"/>
</dbReference>
<evidence type="ECO:0000256" key="10">
    <source>
        <dbReference type="ARBA" id="ARBA00022989"/>
    </source>
</evidence>
<dbReference type="OrthoDB" id="4769at2759"/>
<feature type="transmembrane region" description="Helical" evidence="14">
    <location>
        <begin position="423"/>
        <end position="442"/>
    </location>
</feature>
<evidence type="ECO:0000256" key="7">
    <source>
        <dbReference type="ARBA" id="ARBA00022679"/>
    </source>
</evidence>
<reference evidence="15" key="1">
    <citation type="submission" date="2020-12" db="EMBL/GenBank/DDBJ databases">
        <authorList>
            <person name="Iha C."/>
        </authorList>
    </citation>
    <scope>NUCLEOTIDE SEQUENCE</scope>
</reference>
<name>A0A8S1IME2_9CHLO</name>
<evidence type="ECO:0000256" key="14">
    <source>
        <dbReference type="PIRNR" id="PIRNR028810"/>
    </source>
</evidence>
<evidence type="ECO:0000256" key="13">
    <source>
        <dbReference type="ARBA" id="ARBA00048064"/>
    </source>
</evidence>
<feature type="transmembrane region" description="Helical" evidence="14">
    <location>
        <begin position="270"/>
        <end position="289"/>
    </location>
</feature>
<comment type="caution">
    <text evidence="14">Lacks conserved residue(s) required for the propagation of feature annotation.</text>
</comment>
<gene>
    <name evidence="15" type="ORF">OSTQU699_LOCUS1565</name>
</gene>
<dbReference type="EC" id="2.4.1.256" evidence="4 14"/>
<evidence type="ECO:0000256" key="9">
    <source>
        <dbReference type="ARBA" id="ARBA00022824"/>
    </source>
</evidence>
<dbReference type="AlphaFoldDB" id="A0A8S1IME2"/>
<dbReference type="Proteomes" id="UP000708148">
    <property type="component" value="Unassembled WGS sequence"/>
</dbReference>
<dbReference type="InterPro" id="IPR016900">
    <property type="entry name" value="Alg10"/>
</dbReference>
<proteinExistence type="inferred from homology"/>
<comment type="pathway">
    <text evidence="2">Protein modification; protein glycosylation.</text>
</comment>
<evidence type="ECO:0000256" key="2">
    <source>
        <dbReference type="ARBA" id="ARBA00004922"/>
    </source>
</evidence>
<feature type="transmembrane region" description="Helical" evidence="14">
    <location>
        <begin position="310"/>
        <end position="328"/>
    </location>
</feature>
<protein>
    <recommendedName>
        <fullName evidence="5 14">Dol-P-Glc:Glc(2)Man(9)GlcNAc(2)-PP-Dol alpha-1,2-glucosyltransferase</fullName>
        <ecNumber evidence="4 14">2.4.1.256</ecNumber>
    </recommendedName>
</protein>
<feature type="transmembrane region" description="Helical" evidence="14">
    <location>
        <begin position="173"/>
        <end position="200"/>
    </location>
</feature>
<evidence type="ECO:0000256" key="8">
    <source>
        <dbReference type="ARBA" id="ARBA00022692"/>
    </source>
</evidence>
<feature type="transmembrane region" description="Helical" evidence="14">
    <location>
        <begin position="348"/>
        <end position="370"/>
    </location>
</feature>
<dbReference type="Pfam" id="PF04922">
    <property type="entry name" value="DIE2_ALG10"/>
    <property type="match status" value="1"/>
</dbReference>
<keyword evidence="7" id="KW-0808">Transferase</keyword>
<comment type="subcellular location">
    <subcellularLocation>
        <location evidence="1">Endoplasmic reticulum membrane</location>
        <topology evidence="1">Multi-pass membrane protein</topology>
    </subcellularLocation>
</comment>
<accession>A0A8S1IME2</accession>
<feature type="transmembrane region" description="Helical" evidence="14">
    <location>
        <begin position="95"/>
        <end position="112"/>
    </location>
</feature>
<keyword evidence="9" id="KW-0256">Endoplasmic reticulum</keyword>
<evidence type="ECO:0000256" key="12">
    <source>
        <dbReference type="ARBA" id="ARBA00044727"/>
    </source>
</evidence>
<evidence type="ECO:0000313" key="16">
    <source>
        <dbReference type="Proteomes" id="UP000708148"/>
    </source>
</evidence>
<keyword evidence="8 14" id="KW-0812">Transmembrane</keyword>
<dbReference type="PANTHER" id="PTHR12989:SF10">
    <property type="entry name" value="DOL-P-GLC:GLC(2)MAN(9)GLCNAC(2)-PP-DOL ALPHA-1,2-GLUCOSYLTRANSFERASE-RELATED"/>
    <property type="match status" value="1"/>
</dbReference>
<feature type="transmembrane region" description="Helical" evidence="14">
    <location>
        <begin position="132"/>
        <end position="153"/>
    </location>
</feature>
<dbReference type="PIRSF" id="PIRSF028810">
    <property type="entry name" value="Alpha1_2_glucosyltferase_Alg10"/>
    <property type="match status" value="1"/>
</dbReference>
<evidence type="ECO:0000256" key="6">
    <source>
        <dbReference type="ARBA" id="ARBA00022676"/>
    </source>
</evidence>
<dbReference type="EMBL" id="CAJHUC010000444">
    <property type="protein sequence ID" value="CAD7696204.1"/>
    <property type="molecule type" value="Genomic_DNA"/>
</dbReference>
<evidence type="ECO:0000256" key="5">
    <source>
        <dbReference type="ARBA" id="ARBA00018512"/>
    </source>
</evidence>
<evidence type="ECO:0000256" key="11">
    <source>
        <dbReference type="ARBA" id="ARBA00023136"/>
    </source>
</evidence>
<comment type="caution">
    <text evidence="15">The sequence shown here is derived from an EMBL/GenBank/DDBJ whole genome shotgun (WGS) entry which is preliminary data.</text>
</comment>